<evidence type="ECO:0000256" key="1">
    <source>
        <dbReference type="SAM" id="SignalP"/>
    </source>
</evidence>
<dbReference type="Proteomes" id="UP001589733">
    <property type="component" value="Unassembled WGS sequence"/>
</dbReference>
<dbReference type="Pfam" id="PF21347">
    <property type="entry name" value="DUF3108_like"/>
    <property type="match status" value="1"/>
</dbReference>
<accession>A0ABV6B4K4</accession>
<evidence type="ECO:0000259" key="2">
    <source>
        <dbReference type="Pfam" id="PF21347"/>
    </source>
</evidence>
<evidence type="ECO:0000313" key="3">
    <source>
        <dbReference type="EMBL" id="MFB9994683.1"/>
    </source>
</evidence>
<feature type="domain" description="DUF3108" evidence="2">
    <location>
        <begin position="126"/>
        <end position="202"/>
    </location>
</feature>
<evidence type="ECO:0000313" key="4">
    <source>
        <dbReference type="Proteomes" id="UP001589733"/>
    </source>
</evidence>
<dbReference type="RefSeq" id="WP_380015866.1">
    <property type="nucleotide sequence ID" value="NZ_JBHLYR010000063.1"/>
</dbReference>
<dbReference type="Gene3D" id="2.40.360.20">
    <property type="match status" value="1"/>
</dbReference>
<comment type="caution">
    <text evidence="3">The sequence shown here is derived from an EMBL/GenBank/DDBJ whole genome shotgun (WGS) entry which is preliminary data.</text>
</comment>
<gene>
    <name evidence="3" type="ORF">ACFFLM_22230</name>
</gene>
<dbReference type="InterPro" id="IPR049279">
    <property type="entry name" value="DUF3108-like"/>
</dbReference>
<organism evidence="3 4">
    <name type="scientific">Deinococcus oregonensis</name>
    <dbReference type="NCBI Taxonomy" id="1805970"/>
    <lineage>
        <taxon>Bacteria</taxon>
        <taxon>Thermotogati</taxon>
        <taxon>Deinococcota</taxon>
        <taxon>Deinococci</taxon>
        <taxon>Deinococcales</taxon>
        <taxon>Deinococcaceae</taxon>
        <taxon>Deinococcus</taxon>
    </lineage>
</organism>
<keyword evidence="4" id="KW-1185">Reference proteome</keyword>
<keyword evidence="1" id="KW-0732">Signal</keyword>
<protein>
    <recommendedName>
        <fullName evidence="2">DUF3108 domain-containing protein</fullName>
    </recommendedName>
</protein>
<proteinExistence type="predicted"/>
<dbReference type="EMBL" id="JBHLYR010000063">
    <property type="protein sequence ID" value="MFB9994683.1"/>
    <property type="molecule type" value="Genomic_DNA"/>
</dbReference>
<sequence length="217" mass="22553">MTVFPAGLARSSGSALWLGIFALPSLAQAATCDTQAYLAAGTATYQMASPAGKSTLVSKAVMKGNSIQVTSTVNGTTSAIFWNCTAKGMTANLPTGEAKATFDLGFLPPSSAWKVGYSWTSTGKISGMAGMTITTMTRSRIVASERITTPAGTFPTLRVESSTASKVQLPPGMQASAMSKAMNSTTNSTAWYARGIGTVKSTSPEGKFTMTLIKFVR</sequence>
<name>A0ABV6B4K4_9DEIO</name>
<feature type="signal peptide" evidence="1">
    <location>
        <begin position="1"/>
        <end position="29"/>
    </location>
</feature>
<feature type="chain" id="PRO_5047380564" description="DUF3108 domain-containing protein" evidence="1">
    <location>
        <begin position="30"/>
        <end position="217"/>
    </location>
</feature>
<reference evidence="3 4" key="1">
    <citation type="submission" date="2024-09" db="EMBL/GenBank/DDBJ databases">
        <authorList>
            <person name="Sun Q."/>
            <person name="Mori K."/>
        </authorList>
    </citation>
    <scope>NUCLEOTIDE SEQUENCE [LARGE SCALE GENOMIC DNA]</scope>
    <source>
        <strain evidence="3 4">JCM 13503</strain>
    </source>
</reference>